<dbReference type="InterPro" id="IPR018846">
    <property type="entry name" value="Beta-prop_RSE1/DDB1/CPSF1_1st"/>
</dbReference>
<dbReference type="InterPro" id="IPR050358">
    <property type="entry name" value="RSE1/DDB1/CFT1"/>
</dbReference>
<dbReference type="FunFam" id="1.10.150.910:FF:000002">
    <property type="entry name" value="Splicing factor 3B subunit 3"/>
    <property type="match status" value="1"/>
</dbReference>
<dbReference type="InterPro" id="IPR036322">
    <property type="entry name" value="WD40_repeat_dom_sf"/>
</dbReference>
<dbReference type="FunFam" id="2.130.10.10:FF:000640">
    <property type="entry name" value="Splicing factor 3B subunit 3"/>
    <property type="match status" value="1"/>
</dbReference>
<dbReference type="OrthoDB" id="436637at2759"/>
<comment type="subcellular location">
    <subcellularLocation>
        <location evidence="1">Nucleus</location>
    </subcellularLocation>
</comment>
<dbReference type="EMBL" id="GL870944">
    <property type="protein sequence ID" value="EGC40273.1"/>
    <property type="molecule type" value="Genomic_DNA"/>
</dbReference>
<evidence type="ECO:0000256" key="4">
    <source>
        <dbReference type="ARBA" id="ARBA00023187"/>
    </source>
</evidence>
<dbReference type="GO" id="GO:0005634">
    <property type="term" value="C:nucleus"/>
    <property type="evidence" value="ECO:0000318"/>
    <property type="project" value="GO_Central"/>
</dbReference>
<gene>
    <name evidence="10" type="ORF">DICPUDRAFT_52125</name>
</gene>
<dbReference type="InterPro" id="IPR015943">
    <property type="entry name" value="WD40/YVTN_repeat-like_dom_sf"/>
</dbReference>
<dbReference type="Gene3D" id="1.10.150.910">
    <property type="match status" value="1"/>
</dbReference>
<reference evidence="11" key="1">
    <citation type="journal article" date="2011" name="Genome Biol.">
        <title>Comparative genomics of the social amoebae Dictyostelium discoideum and Dictyostelium purpureum.</title>
        <authorList>
            <consortium name="US DOE Joint Genome Institute (JGI-PGF)"/>
            <person name="Sucgang R."/>
            <person name="Kuo A."/>
            <person name="Tian X."/>
            <person name="Salerno W."/>
            <person name="Parikh A."/>
            <person name="Feasley C.L."/>
            <person name="Dalin E."/>
            <person name="Tu H."/>
            <person name="Huang E."/>
            <person name="Barry K."/>
            <person name="Lindquist E."/>
            <person name="Shapiro H."/>
            <person name="Bruce D."/>
            <person name="Schmutz J."/>
            <person name="Salamov A."/>
            <person name="Fey P."/>
            <person name="Gaudet P."/>
            <person name="Anjard C."/>
            <person name="Babu M.M."/>
            <person name="Basu S."/>
            <person name="Bushmanova Y."/>
            <person name="van der Wel H."/>
            <person name="Katoh-Kurasawa M."/>
            <person name="Dinh C."/>
            <person name="Coutinho P.M."/>
            <person name="Saito T."/>
            <person name="Elias M."/>
            <person name="Schaap P."/>
            <person name="Kay R.R."/>
            <person name="Henrissat B."/>
            <person name="Eichinger L."/>
            <person name="Rivero F."/>
            <person name="Putnam N.H."/>
            <person name="West C.M."/>
            <person name="Loomis W.F."/>
            <person name="Chisholm R.L."/>
            <person name="Shaulsky G."/>
            <person name="Strassmann J.E."/>
            <person name="Queller D.C."/>
            <person name="Kuspa A."/>
            <person name="Grigoriev I.V."/>
        </authorList>
    </citation>
    <scope>NUCLEOTIDE SEQUENCE [LARGE SCALE GENOMIC DNA]</scope>
    <source>
        <strain evidence="11">QSDP1</strain>
    </source>
</reference>
<dbReference type="STRING" id="5786.F0Z743"/>
<proteinExistence type="inferred from homology"/>
<dbReference type="KEGG" id="dpp:DICPUDRAFT_52125"/>
<dbReference type="InParanoid" id="F0Z743"/>
<dbReference type="eggNOG" id="KOG1898">
    <property type="taxonomic scope" value="Eukaryota"/>
</dbReference>
<accession>F0Z743</accession>
<dbReference type="GO" id="GO:0030620">
    <property type="term" value="F:U2 snRNA binding"/>
    <property type="evidence" value="ECO:0000318"/>
    <property type="project" value="GO_Central"/>
</dbReference>
<name>F0Z743_DICPU</name>
<dbReference type="SUPFAM" id="SSF50978">
    <property type="entry name" value="WD40 repeat-like"/>
    <property type="match status" value="1"/>
</dbReference>
<protein>
    <submittedName>
        <fullName evidence="10">CPSF domain-containing protein</fullName>
    </submittedName>
</protein>
<dbReference type="OMA" id="PRATGHW"/>
<evidence type="ECO:0000313" key="10">
    <source>
        <dbReference type="EMBL" id="EGC40273.1"/>
    </source>
</evidence>
<dbReference type="VEuPathDB" id="AmoebaDB:DICPUDRAFT_52125"/>
<dbReference type="GO" id="GO:0005686">
    <property type="term" value="C:U2 snRNP"/>
    <property type="evidence" value="ECO:0000318"/>
    <property type="project" value="GO_Central"/>
</dbReference>
<dbReference type="InterPro" id="IPR058543">
    <property type="entry name" value="Beta-prop_RSE1/DDB1/CPSF1_2nd"/>
</dbReference>
<dbReference type="GO" id="GO:0005681">
    <property type="term" value="C:spliceosomal complex"/>
    <property type="evidence" value="ECO:0007669"/>
    <property type="project" value="UniProtKB-KW"/>
</dbReference>
<keyword evidence="11" id="KW-1185">Reference proteome</keyword>
<dbReference type="FunCoup" id="F0Z743">
    <property type="interactions" value="1289"/>
</dbReference>
<evidence type="ECO:0000259" key="8">
    <source>
        <dbReference type="Pfam" id="PF10433"/>
    </source>
</evidence>
<evidence type="ECO:0000313" key="11">
    <source>
        <dbReference type="Proteomes" id="UP000001064"/>
    </source>
</evidence>
<dbReference type="Pfam" id="PF10433">
    <property type="entry name" value="Beta-prop_RSE1_1st"/>
    <property type="match status" value="1"/>
</dbReference>
<keyword evidence="5" id="KW-0539">Nucleus</keyword>
<dbReference type="GeneID" id="10509114"/>
<comment type="similarity">
    <text evidence="6">Belongs to the RSE1 family.</text>
</comment>
<dbReference type="Pfam" id="PF03178">
    <property type="entry name" value="CPSF_A"/>
    <property type="match status" value="1"/>
</dbReference>
<evidence type="ECO:0000259" key="7">
    <source>
        <dbReference type="Pfam" id="PF03178"/>
    </source>
</evidence>
<evidence type="ECO:0000256" key="2">
    <source>
        <dbReference type="ARBA" id="ARBA00022664"/>
    </source>
</evidence>
<organism evidence="10 11">
    <name type="scientific">Dictyostelium purpureum</name>
    <name type="common">Slime mold</name>
    <dbReference type="NCBI Taxonomy" id="5786"/>
    <lineage>
        <taxon>Eukaryota</taxon>
        <taxon>Amoebozoa</taxon>
        <taxon>Evosea</taxon>
        <taxon>Eumycetozoa</taxon>
        <taxon>Dictyostelia</taxon>
        <taxon>Dictyosteliales</taxon>
        <taxon>Dictyosteliaceae</taxon>
        <taxon>Dictyostelium</taxon>
    </lineage>
</organism>
<dbReference type="SUPFAM" id="SSF101898">
    <property type="entry name" value="NHL repeat"/>
    <property type="match status" value="1"/>
</dbReference>
<dbReference type="Pfam" id="PF23726">
    <property type="entry name" value="Beta-prop_RSE1_2nd"/>
    <property type="match status" value="1"/>
</dbReference>
<feature type="domain" description="RSE1/DDB1/CPSF1 second beta-propeller" evidence="9">
    <location>
        <begin position="445"/>
        <end position="774"/>
    </location>
</feature>
<feature type="domain" description="RSE1/DDB1/CPSF1 first beta-propeller" evidence="8">
    <location>
        <begin position="14"/>
        <end position="379"/>
    </location>
</feature>
<dbReference type="InterPro" id="IPR004871">
    <property type="entry name" value="RSE1/DDB1/CPSF1_C"/>
</dbReference>
<dbReference type="AlphaFoldDB" id="F0Z743"/>
<dbReference type="FunFam" id="2.130.10.10:FF:000031">
    <property type="entry name" value="Splicing factor 3b subunit 3"/>
    <property type="match status" value="1"/>
</dbReference>
<sequence length="1233" mass="137882">MYLYNLTLQRPTAVYQSICGNFSGTKQIEIVLNHGRSLEMIRYDEDGKMSSVLYSEVFGVIRSIIPFRLTSGSKDYIVVGSDSGRVVILEYNSTKNQFDKVHQETFGRSGCRRIVPGQYLAVDPKGRAFMIGAIEKQKLVYILNRDSSAKLTISSPLEAHKSSTIIFSMCGVDVGFENPIFATISVDYSDDSGGNIEEDLEDNGKKKVLTFYELDLGLNNVVRKWSDQIDDTANIVMTVPGSNEGPGGVLVTSEDYIVYRNQDHPEIRAKIPRRYNSNPDKGLLIVSYSSHKQKNMFFFLVQSEFGDLYKITLDFKGEMVTAVNISYFDTIPLANSLTVLKNGFLFAASEFGDHSLYFFKSLGDDTEEGNNEGTITMEEKDGFIWFKQREELKNLVQTSTLSSLSPIVDFKVLDIVREENPQLYSLCGTSKDSSLKVLRHGLSVSTITNAKLPGVPSGIWTVPKSNSPSAQDQTDKYIVVSFVGSTSVLSVGETIQENHESGILESTTTLLIGSMGEDSILQVFPTGFRFIRSDMRTNEWRAPGRKTIVRATCNQNQLVIALSGGEVIYFELDQSGGLTEIIKKDFRRDIACIEISPIPKGRSMARFLAISDWEGPVRLLSLDRDNCLGQISMLDTDKVYIESLSIVEMQVNEAGVDNFKVSSQNMGGSLFLFVGLKNGVIKRATLDNYSGELSDIRTRLLGRRPVKLFKIKVRGGNGILALSSRVWLNYANQGKLEIVPLSVEPLENASNLSSDQSPESIVATSEDHIIIFTIDKLGDLFNQETIKLGATPRRFIVHPQTNYIITLETETNYNTEQIDIEKINAERQAEYEKKKQEIQENMDMDMDMDDNNDDANTDGQIKKPKFIYKPKAGRGQWRSIIKIIDPISHQVYESYQLDENEAGFSLCTLSFSDRGDGEIFLVVGCGNNVILNPKSCESASINLYKFTEEGKKLQLVYKTEAEEPVYAMAPFQGRLCAGVGKNIRIYDMGKKKLLRKCETKNLPNTIVNIHSLGDRLVVGDIQESIHFIKYKKLENMLYVFADDLAPRWITSSVMLDYDTVAGADKFGNIFILRLPSNVSDEVEEDPTGSKLKFESGLLNGAPHKLEHIANIFAGDAITTLNKTSLVVGGSDVLLYTTISGAIGALIPFVSREDVDFFSSLELQLRNEHAPLCGRDHLAYRSYYFPVKNIIDGDLCEQFITLDPQKQRQIAEELSRSPSEVLKKLEDIRSQKLL</sequence>
<evidence type="ECO:0000256" key="3">
    <source>
        <dbReference type="ARBA" id="ARBA00022728"/>
    </source>
</evidence>
<keyword evidence="3" id="KW-0747">Spliceosome</keyword>
<keyword evidence="4" id="KW-0508">mRNA splicing</keyword>
<evidence type="ECO:0000256" key="6">
    <source>
        <dbReference type="ARBA" id="ARBA00038266"/>
    </source>
</evidence>
<evidence type="ECO:0000256" key="5">
    <source>
        <dbReference type="ARBA" id="ARBA00023242"/>
    </source>
</evidence>
<dbReference type="Proteomes" id="UP000001064">
    <property type="component" value="Unassembled WGS sequence"/>
</dbReference>
<evidence type="ECO:0000259" key="9">
    <source>
        <dbReference type="Pfam" id="PF23726"/>
    </source>
</evidence>
<dbReference type="GO" id="GO:0000398">
    <property type="term" value="P:mRNA splicing, via spliceosome"/>
    <property type="evidence" value="ECO:0000318"/>
    <property type="project" value="GO_Central"/>
</dbReference>
<dbReference type="Gene3D" id="2.130.10.10">
    <property type="entry name" value="YVTN repeat-like/Quinoprotein amine dehydrogenase"/>
    <property type="match status" value="3"/>
</dbReference>
<evidence type="ECO:0000256" key="1">
    <source>
        <dbReference type="ARBA" id="ARBA00004123"/>
    </source>
</evidence>
<dbReference type="PANTHER" id="PTHR10644">
    <property type="entry name" value="DNA REPAIR/RNA PROCESSING CPSF FAMILY"/>
    <property type="match status" value="1"/>
</dbReference>
<feature type="domain" description="RSE1/DDB1/CPSF1 C-terminal" evidence="7">
    <location>
        <begin position="879"/>
        <end position="1199"/>
    </location>
</feature>
<keyword evidence="2" id="KW-0507">mRNA processing</keyword>
<dbReference type="RefSeq" id="XP_003283209.1">
    <property type="nucleotide sequence ID" value="XM_003283161.1"/>
</dbReference>